<reference evidence="1" key="1">
    <citation type="submission" date="2022-07" db="EMBL/GenBank/DDBJ databases">
        <title>Bacterial species isolated from the porcine tonsil microbiota.</title>
        <authorList>
            <person name="Oliveira I.M.F."/>
        </authorList>
    </citation>
    <scope>NUCLEOTIDE SEQUENCE</scope>
    <source>
        <strain evidence="1">8QC2O2</strain>
    </source>
</reference>
<organism evidence="1 2">
    <name type="scientific">Mammaliicoccus sciuri</name>
    <name type="common">Staphylococcus sciuri</name>
    <dbReference type="NCBI Taxonomy" id="1296"/>
    <lineage>
        <taxon>Bacteria</taxon>
        <taxon>Bacillati</taxon>
        <taxon>Bacillota</taxon>
        <taxon>Bacilli</taxon>
        <taxon>Bacillales</taxon>
        <taxon>Staphylococcaceae</taxon>
        <taxon>Mammaliicoccus</taxon>
    </lineage>
</organism>
<dbReference type="PANTHER" id="PTHR33639:SF2">
    <property type="entry name" value="DUF393 DOMAIN-CONTAINING PROTEIN"/>
    <property type="match status" value="1"/>
</dbReference>
<sequence>MIGVIVIAIVYYDGDCGYCNRAVMWLIHHKISTRFQFAQLESSYGDHLIDVRPDLQKIDSIIVVDGDKVLIKSSAIIHLLYQIKGYQLLGWALKWIPRCVRDVGYDVFAKIRHKVILKNECKIPTPEERKYFLN</sequence>
<dbReference type="EMBL" id="JANILD010000006">
    <property type="protein sequence ID" value="MCQ9304543.1"/>
    <property type="molecule type" value="Genomic_DNA"/>
</dbReference>
<dbReference type="AlphaFoldDB" id="A0AAW5LRK6"/>
<protein>
    <submittedName>
        <fullName evidence="1">DCC1-like thiol-disulfide oxidoreductase family protein</fullName>
    </submittedName>
</protein>
<gene>
    <name evidence="1" type="ORF">NQ032_13120</name>
</gene>
<dbReference type="Pfam" id="PF04134">
    <property type="entry name" value="DCC1-like"/>
    <property type="match status" value="1"/>
</dbReference>
<comment type="caution">
    <text evidence="1">The sequence shown here is derived from an EMBL/GenBank/DDBJ whole genome shotgun (WGS) entry which is preliminary data.</text>
</comment>
<dbReference type="Proteomes" id="UP001204068">
    <property type="component" value="Unassembled WGS sequence"/>
</dbReference>
<dbReference type="InterPro" id="IPR036249">
    <property type="entry name" value="Thioredoxin-like_sf"/>
</dbReference>
<dbReference type="GO" id="GO:0015035">
    <property type="term" value="F:protein-disulfide reductase activity"/>
    <property type="evidence" value="ECO:0007669"/>
    <property type="project" value="InterPro"/>
</dbReference>
<proteinExistence type="predicted"/>
<dbReference type="SUPFAM" id="SSF52833">
    <property type="entry name" value="Thioredoxin-like"/>
    <property type="match status" value="1"/>
</dbReference>
<name>A0AAW5LRK6_MAMSC</name>
<evidence type="ECO:0000313" key="1">
    <source>
        <dbReference type="EMBL" id="MCQ9304543.1"/>
    </source>
</evidence>
<dbReference type="RefSeq" id="WP_201277786.1">
    <property type="nucleotide sequence ID" value="NZ_CP041879.1"/>
</dbReference>
<dbReference type="InterPro" id="IPR052927">
    <property type="entry name" value="DCC_oxidoreductase"/>
</dbReference>
<dbReference type="GeneID" id="48592146"/>
<dbReference type="InterPro" id="IPR007263">
    <property type="entry name" value="DCC1-like"/>
</dbReference>
<dbReference type="PANTHER" id="PTHR33639">
    <property type="entry name" value="THIOL-DISULFIDE OXIDOREDUCTASE DCC"/>
    <property type="match status" value="1"/>
</dbReference>
<evidence type="ECO:0000313" key="2">
    <source>
        <dbReference type="Proteomes" id="UP001204068"/>
    </source>
</evidence>
<accession>A0AAW5LRK6</accession>